<dbReference type="RefSeq" id="XP_629314.1">
    <property type="nucleotide sequence ID" value="XM_629312.1"/>
</dbReference>
<dbReference type="PANTHER" id="PTHR13718">
    <property type="entry name" value="RIBOSOMAL S SUBUNIT"/>
    <property type="match status" value="1"/>
</dbReference>
<dbReference type="PaxDb" id="44689-DDB0191770"/>
<dbReference type="GeneID" id="8629037"/>
<keyword evidence="6" id="KW-1185">Reference proteome</keyword>
<protein>
    <recommendedName>
        <fullName evidence="4">S5 DRBM domain-containing protein</fullName>
    </recommendedName>
</protein>
<feature type="domain" description="S5 DRBM" evidence="4">
    <location>
        <begin position="1736"/>
        <end position="1799"/>
    </location>
</feature>
<feature type="region of interest" description="Disordered" evidence="3">
    <location>
        <begin position="943"/>
        <end position="989"/>
    </location>
</feature>
<evidence type="ECO:0000313" key="5">
    <source>
        <dbReference type="EMBL" id="EAL60897.1"/>
    </source>
</evidence>
<dbReference type="SUPFAM" id="SSF54768">
    <property type="entry name" value="dsRNA-binding domain-like"/>
    <property type="match status" value="1"/>
</dbReference>
<feature type="compositionally biased region" description="Basic and acidic residues" evidence="3">
    <location>
        <begin position="1263"/>
        <end position="1272"/>
    </location>
</feature>
<organism evidence="5 6">
    <name type="scientific">Dictyostelium discoideum</name>
    <name type="common">Social amoeba</name>
    <dbReference type="NCBI Taxonomy" id="44689"/>
    <lineage>
        <taxon>Eukaryota</taxon>
        <taxon>Amoebozoa</taxon>
        <taxon>Evosea</taxon>
        <taxon>Eumycetozoa</taxon>
        <taxon>Dictyostelia</taxon>
        <taxon>Dictyosteliales</taxon>
        <taxon>Dictyosteliaceae</taxon>
        <taxon>Dictyostelium</taxon>
    </lineage>
</organism>
<proteinExistence type="predicted"/>
<feature type="compositionally biased region" description="Acidic residues" evidence="3">
    <location>
        <begin position="962"/>
        <end position="982"/>
    </location>
</feature>
<feature type="compositionally biased region" description="Acidic residues" evidence="3">
    <location>
        <begin position="1517"/>
        <end position="1530"/>
    </location>
</feature>
<dbReference type="OMA" id="YYCQYIN"/>
<feature type="region of interest" description="Disordered" evidence="3">
    <location>
        <begin position="1978"/>
        <end position="2007"/>
    </location>
</feature>
<dbReference type="VEuPathDB" id="AmoebaDB:DDB_G0293090"/>
<dbReference type="InterPro" id="IPR013810">
    <property type="entry name" value="Ribosomal_uS5_N"/>
</dbReference>
<sequence>MSYQITKITSGELRNGIVKGIKTSGVINNSFGAVNYTINTSNTSNNISNGRRSYSSSLFEGEAMGGGDNNQPITKKARSQIIREKKQAEQIETQKAQVLGEALDKEYDEKVYAGHYNDKIRAKYTSQYSGRDLPYIHSTLEMLTSGRAIEEKMIYPKSTFKIVKDRHGKEIYVKTNKEDLDDFLGSGRKGAQVNLDNIRFEFVPKYEHVLHPEIARLSKPNQQQFIRMVETISRVFSQLDQYLENYREQFTNNELTYFETALKILREEYLTNPEFRKSFAKDQAADAAAAAATSTAAANSSSSPSSSSSIIGLTESEVQQANRDVEILLTNLLKDLHTKKMKAGINYEIKRSMKSFTLTPEDRDIIEEGAYQENPDATYDQAAADALGEEIDEIDLEIFEDDTLERGRYLEFDMMAYLKQIESTQATLYLHLKSLPTVEERKAVIKDFSQFKNIRDSIRNQRFVTSKESGQSLNDLITSHMTFMNTHESIVQKLTELETIVEDPEMVQTKLNLVEAIKLNTTLSPLQLFEKYIAPGASREDIAMEFGEKFVNDKNNDNNESRQVEIDELESSEFKNKLEQLKAAKQKEEPKKVLNQLEQELENKDKESGEGAEVDAAADTQGVIELPSIDELSKSPELIGYLEELNQNIGKSNYPMYEKHRTYLLRELERLNADRDAKVNTWEFGSLTEQLKQLLIKNGAAFEDLGNRFDELTTNVVNSPFSAKYLPLTPEALVEKEKQLDNLKQLLEARIKSNYTLKKGEEVEQMIRLREGIQMFREMGLDTDMELIEKTIFEDGELDTPSVNSIRESDIFEPVQLIKSLYKLGPHRFENAVQSLKRLPSMVYYCQYINDRFLNTNDTFIAPLDINEPTFEKFPPLLNYNDDYVEGLEYAIPILNYDGPKTLLKLGTVEHEELTFDHEKAGVELADQEEEEGFFDVEKIQEEMKGQEKEQHQQQHQQQQQQEEDEEEYEKEGYEEEDVEGHEEEKTTKILGLDPVRRFDEDYAEESEILSQFSKKNRTFLGEGSLNQLGDVYQDPLELIQDDNVVDPGDVQLFDKKIDQLISSREAANIVTESEVPITDPTQFIKYHPKARGELVSKDDEEWVDKMQQKLSSGNERDDDEEYDYDDFAEVEDKDPVSLEEYMKIDEKQNQIYEKYHSSLSLNKMKVREEFIDQIHLNRMNQILNGKDYKNGLINLDEMIKESIVEQRQKQQQPPLSPEDLKLLKDGLRDEFESIQKDIDQVILEAKNINELSKMMESLKKSELLQAEKESKLEEEEDDEEEEEEEDNQELEQQKEEYSQEEEYDQEEYEQQEKDMEDNESKLQKEISDQLEQEELKEIEALKTKRDLIDDDVITLENRFSEWINADNLGVNENELKKLESNIKNPEELNFPELLDDRKIIVKDPKSILKMKEGALKQLKDNWNKDVLVLEADELVNPKTVRAEDTESIPDDLTLTDEDDQNLDVEDAGDVDFDVEENKTDTKLFIKGDDILASQKVVEDQDIDVLLNRDNHTEVSEDKEEEDDDDDDIDNIGISNLDENSGSAIDAFKNPILSVSEESISEFKPPSTSEVTRTESETLTFTLKELSEYEEVIHQRKLLRIYRSFPNFGISDESQFKTDELIYDEDGDNDFADKLFLMEVNTLLNKGNIMDQASRPIFENQNDDRFNNVGADERLAQEMGYDKDDLYDEDESQMTEVEQVLPQVPNSENDMAAARAFELEMQTKEIQQWRDVPRLENAKIVDISRHVKVTTAGRVQSFSVTIFNGDGNGTAGMGYGKGDSASSALRRAFKDSERNAFSLDRYNHLTLPSGLDFKYRSTKVKFIKSRPMDFMDHRGIKPSLILPTIGLHGVTFRTYGKKDWNSVLLAIQKCLPHYTNPQEAARIMGKKFVTPNREKAQNKTLHQLLKSKLETRNNDPYNLGMVSKFLFDVEDKPDINEIKERRYQEEIDQLFERYPIAPSTPFLGDNVEDFKFKGININGNGNGNGNRKHIDKMHQKGRKHGRNTRNL</sequence>
<dbReference type="GO" id="GO:0003735">
    <property type="term" value="F:structural constituent of ribosome"/>
    <property type="evidence" value="ECO:0000318"/>
    <property type="project" value="GO_Central"/>
</dbReference>
<dbReference type="GO" id="GO:0003723">
    <property type="term" value="F:RNA binding"/>
    <property type="evidence" value="ECO:0007669"/>
    <property type="project" value="InterPro"/>
</dbReference>
<dbReference type="AlphaFoldDB" id="Q54CA5"/>
<dbReference type="SMR" id="Q54CA5"/>
<reference evidence="5 6" key="1">
    <citation type="journal article" date="2005" name="Nature">
        <title>The genome of the social amoeba Dictyostelium discoideum.</title>
        <authorList>
            <consortium name="The Dictyostelium discoideum Sequencing Consortium"/>
            <person name="Eichinger L."/>
            <person name="Pachebat J.A."/>
            <person name="Glockner G."/>
            <person name="Rajandream M.A."/>
            <person name="Sucgang R."/>
            <person name="Berriman M."/>
            <person name="Song J."/>
            <person name="Olsen R."/>
            <person name="Szafranski K."/>
            <person name="Xu Q."/>
            <person name="Tunggal B."/>
            <person name="Kummerfeld S."/>
            <person name="Madera M."/>
            <person name="Konfortov B.A."/>
            <person name="Rivero F."/>
            <person name="Bankier A.T."/>
            <person name="Lehmann R."/>
            <person name="Hamlin N."/>
            <person name="Davies R."/>
            <person name="Gaudet P."/>
            <person name="Fey P."/>
            <person name="Pilcher K."/>
            <person name="Chen G."/>
            <person name="Saunders D."/>
            <person name="Sodergren E."/>
            <person name="Davis P."/>
            <person name="Kerhornou A."/>
            <person name="Nie X."/>
            <person name="Hall N."/>
            <person name="Anjard C."/>
            <person name="Hemphill L."/>
            <person name="Bason N."/>
            <person name="Farbrother P."/>
            <person name="Desany B."/>
            <person name="Just E."/>
            <person name="Morio T."/>
            <person name="Rost R."/>
            <person name="Churcher C."/>
            <person name="Cooper J."/>
            <person name="Haydock S."/>
            <person name="van Driessche N."/>
            <person name="Cronin A."/>
            <person name="Goodhead I."/>
            <person name="Muzny D."/>
            <person name="Mourier T."/>
            <person name="Pain A."/>
            <person name="Lu M."/>
            <person name="Harper D."/>
            <person name="Lindsay R."/>
            <person name="Hauser H."/>
            <person name="James K."/>
            <person name="Quiles M."/>
            <person name="Madan Babu M."/>
            <person name="Saito T."/>
            <person name="Buchrieser C."/>
            <person name="Wardroper A."/>
            <person name="Felder M."/>
            <person name="Thangavelu M."/>
            <person name="Johnson D."/>
            <person name="Knights A."/>
            <person name="Loulseged H."/>
            <person name="Mungall K."/>
            <person name="Oliver K."/>
            <person name="Price C."/>
            <person name="Quail M.A."/>
            <person name="Urushihara H."/>
            <person name="Hernandez J."/>
            <person name="Rabbinowitsch E."/>
            <person name="Steffen D."/>
            <person name="Sanders M."/>
            <person name="Ma J."/>
            <person name="Kohara Y."/>
            <person name="Sharp S."/>
            <person name="Simmonds M."/>
            <person name="Spiegler S."/>
            <person name="Tivey A."/>
            <person name="Sugano S."/>
            <person name="White B."/>
            <person name="Walker D."/>
            <person name="Woodward J."/>
            <person name="Winckler T."/>
            <person name="Tanaka Y."/>
            <person name="Shaulsky G."/>
            <person name="Schleicher M."/>
            <person name="Weinstock G."/>
            <person name="Rosenthal A."/>
            <person name="Cox E.C."/>
            <person name="Chisholm R.L."/>
            <person name="Gibbs R."/>
            <person name="Loomis W.F."/>
            <person name="Platzer M."/>
            <person name="Kay R.R."/>
            <person name="Williams J."/>
            <person name="Dear P.H."/>
            <person name="Noegel A.A."/>
            <person name="Barrell B."/>
            <person name="Kuspa A."/>
        </authorList>
    </citation>
    <scope>NUCLEOTIDE SEQUENCE [LARGE SCALE GENOMIC DNA]</scope>
    <source>
        <strain evidence="5 6">AX4</strain>
    </source>
</reference>
<evidence type="ECO:0000256" key="3">
    <source>
        <dbReference type="SAM" id="MobiDB-lite"/>
    </source>
</evidence>
<keyword evidence="2" id="KW-0175">Coiled coil</keyword>
<evidence type="ECO:0000256" key="2">
    <source>
        <dbReference type="SAM" id="Coils"/>
    </source>
</evidence>
<feature type="compositionally biased region" description="Acidic residues" evidence="3">
    <location>
        <begin position="1299"/>
        <end position="1310"/>
    </location>
</feature>
<feature type="compositionally biased region" description="Basic and acidic residues" evidence="3">
    <location>
        <begin position="1311"/>
        <end position="1325"/>
    </location>
</feature>
<dbReference type="InParanoid" id="Q54CA5"/>
<evidence type="ECO:0000256" key="1">
    <source>
        <dbReference type="PROSITE-ProRule" id="PRU00268"/>
    </source>
</evidence>
<dbReference type="Pfam" id="PF00333">
    <property type="entry name" value="Ribosomal_S5"/>
    <property type="match status" value="1"/>
</dbReference>
<gene>
    <name evidence="5" type="ORF">DDB_G0293090</name>
</gene>
<feature type="region of interest" description="Disordered" evidence="3">
    <location>
        <begin position="1263"/>
        <end position="1325"/>
    </location>
</feature>
<dbReference type="KEGG" id="ddi:DDB_G0293090"/>
<dbReference type="GO" id="GO:0005763">
    <property type="term" value="C:mitochondrial small ribosomal subunit"/>
    <property type="evidence" value="ECO:0000318"/>
    <property type="project" value="GO_Central"/>
</dbReference>
<feature type="region of interest" description="Disordered" evidence="3">
    <location>
        <begin position="1509"/>
        <end position="1530"/>
    </location>
</feature>
<accession>Q54CA5</accession>
<dbReference type="PANTHER" id="PTHR13718:SF61">
    <property type="entry name" value="SMALL RIBOSOMAL SUBUNIT PROTEIN US5M"/>
    <property type="match status" value="1"/>
</dbReference>
<feature type="compositionally biased region" description="Acidic residues" evidence="3">
    <location>
        <begin position="1273"/>
        <end position="1290"/>
    </location>
</feature>
<dbReference type="InterPro" id="IPR000851">
    <property type="entry name" value="Ribosomal_uS5"/>
</dbReference>
<dbReference type="dictyBase" id="DDB_G0293090"/>
<feature type="coiled-coil region" evidence="2">
    <location>
        <begin position="564"/>
        <end position="607"/>
    </location>
</feature>
<dbReference type="Gene3D" id="3.30.160.20">
    <property type="match status" value="1"/>
</dbReference>
<name>Q54CA5_DICDI</name>
<keyword evidence="1" id="KW-0689">Ribosomal protein</keyword>
<evidence type="ECO:0000313" key="6">
    <source>
        <dbReference type="Proteomes" id="UP000002195"/>
    </source>
</evidence>
<dbReference type="EMBL" id="AAFI02000199">
    <property type="protein sequence ID" value="EAL60897.1"/>
    <property type="molecule type" value="Genomic_DNA"/>
</dbReference>
<dbReference type="GO" id="GO:0006412">
    <property type="term" value="P:translation"/>
    <property type="evidence" value="ECO:0000318"/>
    <property type="project" value="GO_Central"/>
</dbReference>
<comment type="caution">
    <text evidence="5">The sequence shown here is derived from an EMBL/GenBank/DDBJ whole genome shotgun (WGS) entry which is preliminary data.</text>
</comment>
<evidence type="ECO:0000259" key="4">
    <source>
        <dbReference type="PROSITE" id="PS50881"/>
    </source>
</evidence>
<keyword evidence="1" id="KW-0687">Ribonucleoprotein</keyword>
<dbReference type="HOGENOM" id="CLU_233808_0_0_1"/>
<feature type="compositionally biased region" description="Basic and acidic residues" evidence="3">
    <location>
        <begin position="943"/>
        <end position="953"/>
    </location>
</feature>
<dbReference type="eggNOG" id="ENOG502TF9K">
    <property type="taxonomic scope" value="Eukaryota"/>
</dbReference>
<dbReference type="STRING" id="44689.Q54CA5"/>
<dbReference type="PROSITE" id="PS50881">
    <property type="entry name" value="S5_DSRBD"/>
    <property type="match status" value="1"/>
</dbReference>
<dbReference type="Proteomes" id="UP000002195">
    <property type="component" value="Unassembled WGS sequence"/>
</dbReference>
<dbReference type="FunCoup" id="Q54CA5">
    <property type="interactions" value="678"/>
</dbReference>
<feature type="compositionally biased region" description="Basic residues" evidence="3">
    <location>
        <begin position="1986"/>
        <end position="2007"/>
    </location>
</feature>